<sequence>MFYRKKSYEIEPDMLETFNEFFHDYLYPNQLKHGAELVGRWTTDDHRKIYAIWAYKSKEDYERIEEMVRADPMHDMAQKRRQSLPPLMLSSNQEFMEANGNYHVSKHIVTASGVITNERGDLLLVKTYWRDDSWELPGGQVECEEGLEEGVIREIREESGIEAAIDGLTGVYKNLYKGIVNLVFRGRAVGGALKTSDETKDVGFFKCDEETINRLVTRPHWRTRIYDAFGCSPVSAQSYDPRKIK</sequence>
<name>A0ABV9GLG0_9BACL</name>
<proteinExistence type="inferred from homology"/>
<dbReference type="PANTHER" id="PTHR43046:SF2">
    <property type="entry name" value="8-OXO-DGTP DIPHOSPHATASE-RELATED"/>
    <property type="match status" value="1"/>
</dbReference>
<reference evidence="6" key="1">
    <citation type="journal article" date="2019" name="Int. J. Syst. Evol. Microbiol.">
        <title>The Global Catalogue of Microorganisms (GCM) 10K type strain sequencing project: providing services to taxonomists for standard genome sequencing and annotation.</title>
        <authorList>
            <consortium name="The Broad Institute Genomics Platform"/>
            <consortium name="The Broad Institute Genome Sequencing Center for Infectious Disease"/>
            <person name="Wu L."/>
            <person name="Ma J."/>
        </authorList>
    </citation>
    <scope>NUCLEOTIDE SEQUENCE [LARGE SCALE GENOMIC DNA]</scope>
    <source>
        <strain evidence="6">CGMCC 1.16306</strain>
    </source>
</reference>
<gene>
    <name evidence="5" type="ORF">ACFO4N_08835</name>
</gene>
<keyword evidence="2 3" id="KW-0378">Hydrolase</keyword>
<dbReference type="Proteomes" id="UP001596022">
    <property type="component" value="Unassembled WGS sequence"/>
</dbReference>
<dbReference type="SUPFAM" id="SSF54909">
    <property type="entry name" value="Dimeric alpha+beta barrel"/>
    <property type="match status" value="1"/>
</dbReference>
<accession>A0ABV9GLG0</accession>
<evidence type="ECO:0000256" key="2">
    <source>
        <dbReference type="ARBA" id="ARBA00022801"/>
    </source>
</evidence>
<dbReference type="CDD" id="cd02883">
    <property type="entry name" value="NUDIX_Hydrolase"/>
    <property type="match status" value="1"/>
</dbReference>
<dbReference type="SUPFAM" id="SSF55811">
    <property type="entry name" value="Nudix"/>
    <property type="match status" value="1"/>
</dbReference>
<dbReference type="PROSITE" id="PS00893">
    <property type="entry name" value="NUDIX_BOX"/>
    <property type="match status" value="1"/>
</dbReference>
<feature type="domain" description="Nudix hydrolase" evidence="4">
    <location>
        <begin position="106"/>
        <end position="229"/>
    </location>
</feature>
<comment type="cofactor">
    <cofactor evidence="1">
        <name>Mg(2+)</name>
        <dbReference type="ChEBI" id="CHEBI:18420"/>
    </cofactor>
</comment>
<dbReference type="InterPro" id="IPR015797">
    <property type="entry name" value="NUDIX_hydrolase-like_dom_sf"/>
</dbReference>
<comment type="caution">
    <text evidence="5">The sequence shown here is derived from an EMBL/GenBank/DDBJ whole genome shotgun (WGS) entry which is preliminary data.</text>
</comment>
<dbReference type="Gene3D" id="3.90.79.10">
    <property type="entry name" value="Nucleoside Triphosphate Pyrophosphohydrolase"/>
    <property type="match status" value="1"/>
</dbReference>
<dbReference type="PROSITE" id="PS51462">
    <property type="entry name" value="NUDIX"/>
    <property type="match status" value="1"/>
</dbReference>
<dbReference type="Pfam" id="PF07978">
    <property type="entry name" value="NIPSNAP"/>
    <property type="match status" value="1"/>
</dbReference>
<evidence type="ECO:0000256" key="1">
    <source>
        <dbReference type="ARBA" id="ARBA00001946"/>
    </source>
</evidence>
<dbReference type="RefSeq" id="WP_376845943.1">
    <property type="nucleotide sequence ID" value="NZ_JBHSFW010000003.1"/>
</dbReference>
<dbReference type="InterPro" id="IPR011008">
    <property type="entry name" value="Dimeric_a/b-barrel"/>
</dbReference>
<dbReference type="Gene3D" id="3.30.70.100">
    <property type="match status" value="1"/>
</dbReference>
<dbReference type="InterPro" id="IPR020476">
    <property type="entry name" value="Nudix_hydrolase"/>
</dbReference>
<dbReference type="InterPro" id="IPR020084">
    <property type="entry name" value="NUDIX_hydrolase_CS"/>
</dbReference>
<dbReference type="EMBL" id="JBHSFW010000003">
    <property type="protein sequence ID" value="MFC4618842.1"/>
    <property type="molecule type" value="Genomic_DNA"/>
</dbReference>
<dbReference type="Pfam" id="PF00293">
    <property type="entry name" value="NUDIX"/>
    <property type="match status" value="1"/>
</dbReference>
<comment type="similarity">
    <text evidence="3">Belongs to the Nudix hydrolase family.</text>
</comment>
<evidence type="ECO:0000259" key="4">
    <source>
        <dbReference type="PROSITE" id="PS51462"/>
    </source>
</evidence>
<organism evidence="5 6">
    <name type="scientific">Camelliibacillus cellulosilyticus</name>
    <dbReference type="NCBI Taxonomy" id="2174486"/>
    <lineage>
        <taxon>Bacteria</taxon>
        <taxon>Bacillati</taxon>
        <taxon>Bacillota</taxon>
        <taxon>Bacilli</taxon>
        <taxon>Bacillales</taxon>
        <taxon>Sporolactobacillaceae</taxon>
        <taxon>Camelliibacillus</taxon>
    </lineage>
</organism>
<evidence type="ECO:0000313" key="5">
    <source>
        <dbReference type="EMBL" id="MFC4618842.1"/>
    </source>
</evidence>
<dbReference type="PRINTS" id="PR00502">
    <property type="entry name" value="NUDIXFAMILY"/>
</dbReference>
<dbReference type="InterPro" id="IPR000086">
    <property type="entry name" value="NUDIX_hydrolase_dom"/>
</dbReference>
<protein>
    <submittedName>
        <fullName evidence="5">NUDIX domain-containing protein</fullName>
    </submittedName>
</protein>
<dbReference type="InterPro" id="IPR012577">
    <property type="entry name" value="NIPSNAP"/>
</dbReference>
<evidence type="ECO:0000256" key="3">
    <source>
        <dbReference type="RuleBase" id="RU003476"/>
    </source>
</evidence>
<dbReference type="PANTHER" id="PTHR43046">
    <property type="entry name" value="GDP-MANNOSE MANNOSYL HYDROLASE"/>
    <property type="match status" value="1"/>
</dbReference>
<keyword evidence="6" id="KW-1185">Reference proteome</keyword>
<evidence type="ECO:0000313" key="6">
    <source>
        <dbReference type="Proteomes" id="UP001596022"/>
    </source>
</evidence>